<dbReference type="AlphaFoldDB" id="A0A8I2YJL5"/>
<sequence>MGMCKMYNLTVESLSYKWQALSYSTTNTLAVFSPRSVPDLKAKLQQELNLRSAAGRGRGRVSGIGEEP</sequence>
<name>A0A8I2YJL5_9AGAM</name>
<protein>
    <submittedName>
        <fullName evidence="1">Uncharacterized protein</fullName>
    </submittedName>
</protein>
<keyword evidence="2" id="KW-1185">Reference proteome</keyword>
<evidence type="ECO:0000313" key="1">
    <source>
        <dbReference type="EMBL" id="KAG6372872.1"/>
    </source>
</evidence>
<proteinExistence type="predicted"/>
<comment type="caution">
    <text evidence="1">The sequence shown here is derived from an EMBL/GenBank/DDBJ whole genome shotgun (WGS) entry which is preliminary data.</text>
</comment>
<dbReference type="EMBL" id="JAGFBS010000025">
    <property type="protein sequence ID" value="KAG6372872.1"/>
    <property type="molecule type" value="Genomic_DNA"/>
</dbReference>
<accession>A0A8I2YJL5</accession>
<dbReference type="Proteomes" id="UP000683000">
    <property type="component" value="Unassembled WGS sequence"/>
</dbReference>
<gene>
    <name evidence="1" type="ORF">JVT61DRAFT_7307</name>
</gene>
<organism evidence="1 2">
    <name type="scientific">Boletus reticuloceps</name>
    <dbReference type="NCBI Taxonomy" id="495285"/>
    <lineage>
        <taxon>Eukaryota</taxon>
        <taxon>Fungi</taxon>
        <taxon>Dikarya</taxon>
        <taxon>Basidiomycota</taxon>
        <taxon>Agaricomycotina</taxon>
        <taxon>Agaricomycetes</taxon>
        <taxon>Agaricomycetidae</taxon>
        <taxon>Boletales</taxon>
        <taxon>Boletineae</taxon>
        <taxon>Boletaceae</taxon>
        <taxon>Boletoideae</taxon>
        <taxon>Boletus</taxon>
    </lineage>
</organism>
<reference evidence="1" key="1">
    <citation type="submission" date="2021-03" db="EMBL/GenBank/DDBJ databases">
        <title>Evolutionary innovations through gain and loss of genes in the ectomycorrhizal Boletales.</title>
        <authorList>
            <person name="Wu G."/>
            <person name="Miyauchi S."/>
            <person name="Morin E."/>
            <person name="Yang Z.-L."/>
            <person name="Xu J."/>
            <person name="Martin F.M."/>
        </authorList>
    </citation>
    <scope>NUCLEOTIDE SEQUENCE</scope>
    <source>
        <strain evidence="1">BR01</strain>
    </source>
</reference>
<evidence type="ECO:0000313" key="2">
    <source>
        <dbReference type="Proteomes" id="UP000683000"/>
    </source>
</evidence>
<dbReference type="OrthoDB" id="2994230at2759"/>